<dbReference type="Proteomes" id="UP001225605">
    <property type="component" value="Unassembled WGS sequence"/>
</dbReference>
<proteinExistence type="predicted"/>
<feature type="compositionally biased region" description="Basic residues" evidence="1">
    <location>
        <begin position="67"/>
        <end position="76"/>
    </location>
</feature>
<name>A0ABU0X3Y1_9PSEU</name>
<feature type="region of interest" description="Disordered" evidence="1">
    <location>
        <begin position="59"/>
        <end position="84"/>
    </location>
</feature>
<protein>
    <recommendedName>
        <fullName evidence="2">NAD-dependent epimerase/dehydratase domain-containing protein</fullName>
    </recommendedName>
</protein>
<sequence>MLVSVTGGTGFTGSASTAAPAAAGHRVHVLAGNTSAADVARTPGARHVRDAAAVHTGLHAAPDGGRHRSAAGHHVAHLLGDSDD</sequence>
<feature type="domain" description="NAD-dependent epimerase/dehydratase" evidence="2">
    <location>
        <begin position="4"/>
        <end position="68"/>
    </location>
</feature>
<organism evidence="3 4">
    <name type="scientific">Saccharothrix yanglingensis</name>
    <dbReference type="NCBI Taxonomy" id="659496"/>
    <lineage>
        <taxon>Bacteria</taxon>
        <taxon>Bacillati</taxon>
        <taxon>Actinomycetota</taxon>
        <taxon>Actinomycetes</taxon>
        <taxon>Pseudonocardiales</taxon>
        <taxon>Pseudonocardiaceae</taxon>
        <taxon>Saccharothrix</taxon>
    </lineage>
</organism>
<dbReference type="InterPro" id="IPR001509">
    <property type="entry name" value="Epimerase_deHydtase"/>
</dbReference>
<evidence type="ECO:0000259" key="2">
    <source>
        <dbReference type="Pfam" id="PF01370"/>
    </source>
</evidence>
<gene>
    <name evidence="3" type="ORF">CKY47_23145</name>
</gene>
<evidence type="ECO:0000313" key="4">
    <source>
        <dbReference type="Proteomes" id="UP001225605"/>
    </source>
</evidence>
<comment type="caution">
    <text evidence="3">The sequence shown here is derived from an EMBL/GenBank/DDBJ whole genome shotgun (WGS) entry which is preliminary data.</text>
</comment>
<dbReference type="Pfam" id="PF01370">
    <property type="entry name" value="Epimerase"/>
    <property type="match status" value="1"/>
</dbReference>
<dbReference type="InterPro" id="IPR036291">
    <property type="entry name" value="NAD(P)-bd_dom_sf"/>
</dbReference>
<dbReference type="SUPFAM" id="SSF51735">
    <property type="entry name" value="NAD(P)-binding Rossmann-fold domains"/>
    <property type="match status" value="1"/>
</dbReference>
<reference evidence="3 4" key="1">
    <citation type="submission" date="2017-06" db="EMBL/GenBank/DDBJ databases">
        <title>Cultured bacterium strain Saccharothrix yanglingensis Hhs.015.</title>
        <authorList>
            <person name="Xia Y."/>
        </authorList>
    </citation>
    <scope>NUCLEOTIDE SEQUENCE [LARGE SCALE GENOMIC DNA]</scope>
    <source>
        <strain evidence="3 4">Hhs.015</strain>
    </source>
</reference>
<dbReference type="Gene3D" id="3.40.50.720">
    <property type="entry name" value="NAD(P)-binding Rossmann-like Domain"/>
    <property type="match status" value="1"/>
</dbReference>
<evidence type="ECO:0000256" key="1">
    <source>
        <dbReference type="SAM" id="MobiDB-lite"/>
    </source>
</evidence>
<keyword evidence="4" id="KW-1185">Reference proteome</keyword>
<evidence type="ECO:0000313" key="3">
    <source>
        <dbReference type="EMBL" id="MDQ2586835.1"/>
    </source>
</evidence>
<dbReference type="EMBL" id="NSDM01000010">
    <property type="protein sequence ID" value="MDQ2586835.1"/>
    <property type="molecule type" value="Genomic_DNA"/>
</dbReference>
<accession>A0ABU0X3Y1</accession>